<reference evidence="5 6" key="1">
    <citation type="submission" date="2025-04" db="UniProtKB">
        <authorList>
            <consortium name="RefSeq"/>
        </authorList>
    </citation>
    <scope>IDENTIFICATION</scope>
</reference>
<accession>A0AB40D031</accession>
<feature type="coiled-coil region" evidence="1">
    <location>
        <begin position="896"/>
        <end position="1052"/>
    </location>
</feature>
<dbReference type="PANTHER" id="PTHR34452:SF1">
    <property type="entry name" value="SPORULATION-SPECIFIC PROTEIN"/>
    <property type="match status" value="1"/>
</dbReference>
<feature type="coiled-coil region" evidence="1">
    <location>
        <begin position="1147"/>
        <end position="1216"/>
    </location>
</feature>
<dbReference type="GeneID" id="120282103"/>
<evidence type="ECO:0000313" key="5">
    <source>
        <dbReference type="RefSeq" id="XP_039144778.1"/>
    </source>
</evidence>
<feature type="coiled-coil region" evidence="1">
    <location>
        <begin position="1262"/>
        <end position="1334"/>
    </location>
</feature>
<feature type="region of interest" description="Disordered" evidence="2">
    <location>
        <begin position="201"/>
        <end position="276"/>
    </location>
</feature>
<feature type="compositionally biased region" description="Acidic residues" evidence="2">
    <location>
        <begin position="207"/>
        <end position="216"/>
    </location>
</feature>
<dbReference type="Proteomes" id="UP001515500">
    <property type="component" value="Chromosome 18"/>
</dbReference>
<feature type="coiled-coil region" evidence="1">
    <location>
        <begin position="1981"/>
        <end position="2022"/>
    </location>
</feature>
<feature type="coiled-coil region" evidence="1">
    <location>
        <begin position="533"/>
        <end position="645"/>
    </location>
</feature>
<evidence type="ECO:0000256" key="1">
    <source>
        <dbReference type="SAM" id="Coils"/>
    </source>
</evidence>
<evidence type="ECO:0000313" key="6">
    <source>
        <dbReference type="RefSeq" id="XP_039144779.1"/>
    </source>
</evidence>
<proteinExistence type="predicted"/>
<feature type="coiled-coil region" evidence="1">
    <location>
        <begin position="1658"/>
        <end position="1692"/>
    </location>
</feature>
<sequence>MSRVPKWKAEKTKVKVVFRLQFHASHIPQPGWDKLFVSFIPADTGKVIGKTTKAIVRNGNCKWSDPLYETTRLLQDTRTKKYDDKLYKLVVAMGSSRSSLLGEANINLADYADALKPSCASLPLHGSDFGTILHVTVQLLTSKTGFREFEQQRELNEKGFQVVSGHKNLYPADSRAASSEAIIGHEDKANAKVRFKADSAELPSVEEAGESNESYEDSATGIDGSSYTSDSFHAEKNDNSGIPEIDTLKSTNSGDIGASPHSSSLPPEKEGRNDNTCWARGSNGWIHGWSSDYSVDNDLAVAYEENNRLRARLEAAESNISQLKLEASSLQALTDEFVVETQKLTHQLATELTSGERMAAEVSKLKSECLKLKGDVEELKFANAMHFSYSPARKLEAAPGVTLQDRQLLSHEFQIKWLQELLLIEGQVKEIQNKACLGYHESEFNFLYSDFEVLDRLTQNLKQGMMEATSLRLVEGFQNKGSQSLRALQSDCFIQCQTLERSCGSHHPDGRLYYSSGDHQVDPIADNAMDGRMYELLGELELLKTENESLTKKMNQMECYYESLIQEIEENQKHALNELESLKSERGTSLFTISALQNQIEKLHQDMNEQYIRFAEDRHNLDSLNKELEKRAIISENALKRVRRNYSVAVDRLQKDLELLSFQVLSMYETNESLAKQALTDVSDFLVHYHSDDSAEYAQQSSQYQDFYKQNGARMYPDTILVKQEKLLASTLHGLPQNITQEVDHHFGLAEESKGIFQKYGSVNFELPIIDEHVNGVKSEVHMASQQNNIKGQNYLVVPSGISSVTPSSNELVEMSSITKSYLGTPATVKCTSLEIQNKCAEPDNQLAEQKDSLEELRSSSHMLKSLQSKTEAELSELCALNLQSEVFSYVIEETIHDLNDVIMHMKGKMNELEQQIEYSNEMNRSFRSTLQSAKDEARILKENEIKYMSICDDLTLKSRILEAKLQDISEENTFFIQKAAENERLLMEYRTHESKYNALTEERKELELFLKQELVEKQRLQAELNSAIVNIESLKRDYNEQSSINDELLKTIVNVKEKLVSLSYVLASSDDQINDPTLDIEDDVESGNCSDIFLLLKQLQQNANRRISRICQEKKEIEQQRDIVQYSLKDSEYQLSLMRQKFESELDEITKKLEFSNSVVEKLKLESEDIAQKLKISSDAEEKYAMENQELLSSLEVLKNELEHASSENTGLVRQLQQFEHDSRELERLKLDFTNCMQENRTLMLSVQAGKEASIKVENEIRGLEERLKWTHEELQSEQQEKMELEALIFDLTSQSKEKAQLLFSLNEQLAELTHLRERVSDLESQNFALQQDLSLNEECRRRIEGEALSVHAQFTDLESVLIQYSLIADIEVTYLKNHFHSRVMELVNQVDTSKNDFNELHLKYLDVITALKKSMINEAQLQDENAKLSKAFDSLKSEFDMLISERDKLVNCVNRKIDVLTESEDLKPRAAIEADDRQERNRYENEIRNLTNLLVSFEEEMDNLRSSRDELIITDILLRSKIDEQRAGISVLEALDAELRKLQEQNNDLAYKLSEQTLKTEEFKNLSIHLRELKDKADAECNQAREKREHEGSSHAVQDSLRIAFIKEQCETKLQELKTQLYGSKKHAEEMLYKLQDAIDEIECGKKREVSFVKKIEELSTKVSELEAELQMLLTNRRELVKACDRMKAELECTQLSLDCCKEEKLKFELSLHESNEEKTKLRVELDLVKRLLENMSSTTDVQSQRYRESGTHNATSIGEILKDGETGFSVHQEALCRTGITDKNDKVPLETVDPVNIAPRSQSFDRSFSSGEEKDLMLVRVDENSLRVNLKDGHVSDSLHTQHTLLENDTKHMDEMKEHFKEQQRLVSEMNLLHRELERLKNENLTSLLPLEDHSLDQALQGLERELSQLERANEHLGNIFPLFKDFSGTGNALERVLALELELAESLQVKKPDTRFQSSFLKQHSNEEAVFQSFRDINELIRDMLDIKRKNAAVETELKEMQDRYSQLSLKFAEVEGERQKLLMTLKNRTPKKS</sequence>
<dbReference type="PROSITE" id="PS51840">
    <property type="entry name" value="C2_NT"/>
    <property type="match status" value="1"/>
</dbReference>
<name>A0AB40D031_DIOCR</name>
<dbReference type="RefSeq" id="XP_039144778.1">
    <property type="nucleotide sequence ID" value="XM_039288844.1"/>
</dbReference>
<feature type="coiled-coil region" evidence="1">
    <location>
        <begin position="1866"/>
        <end position="1923"/>
    </location>
</feature>
<protein>
    <submittedName>
        <fullName evidence="5 6">Golgin subfamily B member 1</fullName>
    </submittedName>
</protein>
<organism evidence="4 5">
    <name type="scientific">Dioscorea cayennensis subsp. rotundata</name>
    <name type="common">White Guinea yam</name>
    <name type="synonym">Dioscorea rotundata</name>
    <dbReference type="NCBI Taxonomy" id="55577"/>
    <lineage>
        <taxon>Eukaryota</taxon>
        <taxon>Viridiplantae</taxon>
        <taxon>Streptophyta</taxon>
        <taxon>Embryophyta</taxon>
        <taxon>Tracheophyta</taxon>
        <taxon>Spermatophyta</taxon>
        <taxon>Magnoliopsida</taxon>
        <taxon>Liliopsida</taxon>
        <taxon>Dioscoreales</taxon>
        <taxon>Dioscoreaceae</taxon>
        <taxon>Dioscorea</taxon>
    </lineage>
</organism>
<keyword evidence="4" id="KW-1185">Reference proteome</keyword>
<dbReference type="Pfam" id="PF10358">
    <property type="entry name" value="NT-C2"/>
    <property type="match status" value="1"/>
</dbReference>
<gene>
    <name evidence="5 6" type="primary">LOC120282103</name>
</gene>
<evidence type="ECO:0000313" key="4">
    <source>
        <dbReference type="Proteomes" id="UP001515500"/>
    </source>
</evidence>
<evidence type="ECO:0000256" key="2">
    <source>
        <dbReference type="SAM" id="MobiDB-lite"/>
    </source>
</evidence>
<dbReference type="RefSeq" id="XP_039144779.1">
    <property type="nucleotide sequence ID" value="XM_039288845.1"/>
</dbReference>
<feature type="coiled-coil region" evidence="1">
    <location>
        <begin position="299"/>
        <end position="333"/>
    </location>
</feature>
<keyword evidence="1" id="KW-0175">Coiled coil</keyword>
<evidence type="ECO:0000259" key="3">
    <source>
        <dbReference type="PROSITE" id="PS51840"/>
    </source>
</evidence>
<dbReference type="InterPro" id="IPR019448">
    <property type="entry name" value="NT-C2"/>
</dbReference>
<feature type="coiled-coil region" evidence="1">
    <location>
        <begin position="1475"/>
        <end position="1592"/>
    </location>
</feature>
<feature type="compositionally biased region" description="Polar residues" evidence="2">
    <location>
        <begin position="248"/>
        <end position="265"/>
    </location>
</feature>
<feature type="domain" description="C2 NT-type" evidence="3">
    <location>
        <begin position="6"/>
        <end position="141"/>
    </location>
</feature>
<dbReference type="PANTHER" id="PTHR34452">
    <property type="entry name" value="MYOSIN HEAVY CHAIN-RELATED PROTEIN"/>
    <property type="match status" value="1"/>
</dbReference>